<dbReference type="Pfam" id="PF00520">
    <property type="entry name" value="Ion_trans"/>
    <property type="match status" value="1"/>
</dbReference>
<dbReference type="KEGG" id="ipa:Isop_0830"/>
<keyword evidence="2 6" id="KW-0812">Transmembrane</keyword>
<dbReference type="InParanoid" id="E8R2D5"/>
<evidence type="ECO:0000256" key="2">
    <source>
        <dbReference type="ARBA" id="ARBA00022692"/>
    </source>
</evidence>
<feature type="transmembrane region" description="Helical" evidence="6">
    <location>
        <begin position="839"/>
        <end position="857"/>
    </location>
</feature>
<keyword evidence="9" id="KW-1185">Reference proteome</keyword>
<dbReference type="HOGENOM" id="CLU_246138_0_0_0"/>
<keyword evidence="4 6" id="KW-0472">Membrane</keyword>
<dbReference type="EMBL" id="CP002353">
    <property type="protein sequence ID" value="ADV61420.1"/>
    <property type="molecule type" value="Genomic_DNA"/>
</dbReference>
<dbReference type="SUPFAM" id="SSF81324">
    <property type="entry name" value="Voltage-gated potassium channels"/>
    <property type="match status" value="1"/>
</dbReference>
<dbReference type="Proteomes" id="UP000008631">
    <property type="component" value="Chromosome"/>
</dbReference>
<dbReference type="InterPro" id="IPR027359">
    <property type="entry name" value="Volt_channel_dom_sf"/>
</dbReference>
<dbReference type="GO" id="GO:0016020">
    <property type="term" value="C:membrane"/>
    <property type="evidence" value="ECO:0007669"/>
    <property type="project" value="UniProtKB-SubCell"/>
</dbReference>
<evidence type="ECO:0000256" key="3">
    <source>
        <dbReference type="ARBA" id="ARBA00022989"/>
    </source>
</evidence>
<gene>
    <name evidence="8" type="ordered locus">Isop_0830</name>
</gene>
<evidence type="ECO:0000256" key="4">
    <source>
        <dbReference type="ARBA" id="ARBA00023136"/>
    </source>
</evidence>
<feature type="transmembrane region" description="Helical" evidence="6">
    <location>
        <begin position="496"/>
        <end position="514"/>
    </location>
</feature>
<feature type="domain" description="Ion transport" evidence="7">
    <location>
        <begin position="462"/>
        <end position="587"/>
    </location>
</feature>
<keyword evidence="3 6" id="KW-1133">Transmembrane helix</keyword>
<proteinExistence type="predicted"/>
<evidence type="ECO:0000256" key="5">
    <source>
        <dbReference type="SAM" id="MobiDB-lite"/>
    </source>
</evidence>
<evidence type="ECO:0000259" key="7">
    <source>
        <dbReference type="Pfam" id="PF00520"/>
    </source>
</evidence>
<feature type="compositionally biased region" description="Low complexity" evidence="5">
    <location>
        <begin position="384"/>
        <end position="400"/>
    </location>
</feature>
<evidence type="ECO:0000313" key="8">
    <source>
        <dbReference type="EMBL" id="ADV61420.1"/>
    </source>
</evidence>
<dbReference type="GO" id="GO:0005216">
    <property type="term" value="F:monoatomic ion channel activity"/>
    <property type="evidence" value="ECO:0007669"/>
    <property type="project" value="InterPro"/>
</dbReference>
<organism evidence="8 9">
    <name type="scientific">Isosphaera pallida (strain ATCC 43644 / DSM 9630 / IS1B)</name>
    <dbReference type="NCBI Taxonomy" id="575540"/>
    <lineage>
        <taxon>Bacteria</taxon>
        <taxon>Pseudomonadati</taxon>
        <taxon>Planctomycetota</taxon>
        <taxon>Planctomycetia</taxon>
        <taxon>Isosphaerales</taxon>
        <taxon>Isosphaeraceae</taxon>
        <taxon>Isosphaera</taxon>
    </lineage>
</organism>
<dbReference type="RefSeq" id="WP_013563709.1">
    <property type="nucleotide sequence ID" value="NC_014962.1"/>
</dbReference>
<dbReference type="InterPro" id="IPR005821">
    <property type="entry name" value="Ion_trans_dom"/>
</dbReference>
<accession>E8R2D5</accession>
<protein>
    <recommendedName>
        <fullName evidence="7">Ion transport domain-containing protein</fullName>
    </recommendedName>
</protein>
<evidence type="ECO:0000256" key="6">
    <source>
        <dbReference type="SAM" id="Phobius"/>
    </source>
</evidence>
<evidence type="ECO:0000313" key="9">
    <source>
        <dbReference type="Proteomes" id="UP000008631"/>
    </source>
</evidence>
<sequence length="1556" mass="179323">MATVSQSRDQDSCFDPNTVEEFLCQAQTFLSPASWDLPTLTQHIETGIRLRRVLETTGGLTELAERVDEAVAQLQAIAFDQIETLKGKPTQEIREPLETLLDQAIQADRQALDDLIRLTIEHDDEAALVNGATRTAAESEAQTPFTSTSLSRVLRLDRLQRDLHWREILAALLDQRIAPHPLLIARRELDALENLESAALAKERPKLRILSAPPEKRTPSRLERSRLKRLELSWELFTRQIDDEMAEDLPNEINPVTLWERRFLYSRLLSELVGRLDDEADQLEGHVSDRGRQRAADIAAKLNARRAELAERAWRYLIALPPGSEQENQVWETLLTISQEEYHEIITIIEELRLDEAAELLGLAQDDFQTLAQATALPPANDQSPLPSSTNSSPNDLNLNATANANASASELAAGSALTGHPSIRKRARRKLTGWAKRCRNERQEKKLAFTLETRYGRRPIRILEVTVLVLIVVLAVLLVVENRLESRLAPEQLELFAWADLLICSVFLFEFFFKLGHAEHQALYFRRRFWIDLFPSLPYGFISFQLDRLASLNDVAWLRTLRFLRIPTLARYLRLARPIIRLGRVLLLSFRLIDRLVRRYAPVFNCNIVLFASAEREEAVSRHRSALQGLKTSQGERWKQWTAHLKPEEHVALMEQRLGDLGRRVAYPPATPMKMRTTTGQGREIRLESVIEHLLEMTPETLVETYGQEFAESIERYLRMFDAPLIRNLPGIRDLIHLRGEVSAPELAALAANMLGEFLQRLLNIAYYFADLWATISPPLLLDRVGTSLVNTGRYPARRMINTGITLGVFWLVLYLIPLHQVPYFGWVLNVFQNMAKVFGYVAIGLGTLYLLLWQLGRWLQRLGAQESEVRERLVDSQFATQTRLLKRANRLKDERFLNERVLGPELRLRLADDFKPTLATQGHRLCVENLREDENGFIRVVRLLYNDYLEGSPLNRNDTRTVSQLVGNPALANLRNTSLESLKKDLRELERIDLQRSGLPIVGGPFVWFTYITRRIVHETAKLIVDYNTHAIPWKRLACLNADRRRNYRHWLAGRLGVPPDEIALPDPIDPAVAQLEAQRGEINPASPSNHTPDHATLTNAPIHRKPIDVRVLENPTELLETIEFTAMDFLTRDQERVHHFEETFGPQLTQALDRDRALNIRSAFQSFPLESIPLSKRTFNPFLFYETRIARGKFLFLPLQILVALFRLAGQVLRLFIQVVRSVMDPQKEARVGPLTDGYAVARRKILRMRRPVFMQALTLRSRFDVEYLGLRLPGLPPTLGDPDLLQRDLDYIGATRHERVMFERHRQDQAQLLDEIERRLIRHGFLGAGLDHHLKTHAPHLVERRGEVIRALITALIVDFRDLLTLARSIDAVHLLMRHALDPYHQIRDLPEGLPQPALSRQRRRRWYQIRLSRRQRRKLLPRLFEFPGFPHCDRYQRDQVLRYLNRHMTFVADWLDVVLSQGDDPEQTLRERLNDVIIRADLFSDQIVVMRAVQTLTIMDVQYYCELTWKLGRYHELEPNGSDQAINRLPFLSPDPAIPLIPIVDHELDSA</sequence>
<name>E8R2D5_ISOPI</name>
<evidence type="ECO:0000256" key="1">
    <source>
        <dbReference type="ARBA" id="ARBA00004141"/>
    </source>
</evidence>
<comment type="subcellular location">
    <subcellularLocation>
        <location evidence="1">Membrane</location>
        <topology evidence="1">Multi-pass membrane protein</topology>
    </subcellularLocation>
</comment>
<dbReference type="Gene3D" id="1.20.120.350">
    <property type="entry name" value="Voltage-gated potassium channels. Chain C"/>
    <property type="match status" value="1"/>
</dbReference>
<reference evidence="8 9" key="2">
    <citation type="journal article" date="2011" name="Stand. Genomic Sci.">
        <title>Complete genome sequence of Isosphaera pallida type strain (IS1B).</title>
        <authorList>
            <consortium name="US DOE Joint Genome Institute (JGI-PGF)"/>
            <person name="Goker M."/>
            <person name="Cleland D."/>
            <person name="Saunders E."/>
            <person name="Lapidus A."/>
            <person name="Nolan M."/>
            <person name="Lucas S."/>
            <person name="Hammon N."/>
            <person name="Deshpande S."/>
            <person name="Cheng J.F."/>
            <person name="Tapia R."/>
            <person name="Han C."/>
            <person name="Goodwin L."/>
            <person name="Pitluck S."/>
            <person name="Liolios K."/>
            <person name="Pagani I."/>
            <person name="Ivanova N."/>
            <person name="Mavromatis K."/>
            <person name="Pati A."/>
            <person name="Chen A."/>
            <person name="Palaniappan K."/>
            <person name="Land M."/>
            <person name="Hauser L."/>
            <person name="Chang Y.J."/>
            <person name="Jeffries C.D."/>
            <person name="Detter J.C."/>
            <person name="Beck B."/>
            <person name="Woyke T."/>
            <person name="Bristow J."/>
            <person name="Eisen J.A."/>
            <person name="Markowitz V."/>
            <person name="Hugenholtz P."/>
            <person name="Kyrpides N.C."/>
            <person name="Klenk H.P."/>
        </authorList>
    </citation>
    <scope>NUCLEOTIDE SEQUENCE [LARGE SCALE GENOMIC DNA]</scope>
    <source>
        <strain evidence="9">ATCC 43644 / DSM 9630 / IS1B</strain>
    </source>
</reference>
<feature type="region of interest" description="Disordered" evidence="5">
    <location>
        <begin position="378"/>
        <end position="400"/>
    </location>
</feature>
<dbReference type="OrthoDB" id="255982at2"/>
<feature type="transmembrane region" description="Helical" evidence="6">
    <location>
        <begin position="463"/>
        <end position="481"/>
    </location>
</feature>
<reference key="1">
    <citation type="submission" date="2010-11" db="EMBL/GenBank/DDBJ databases">
        <title>The complete sequence of chromosome of Isophaera pallida ATCC 43644.</title>
        <authorList>
            <consortium name="US DOE Joint Genome Institute (JGI-PGF)"/>
            <person name="Lucas S."/>
            <person name="Copeland A."/>
            <person name="Lapidus A."/>
            <person name="Bruce D."/>
            <person name="Goodwin L."/>
            <person name="Pitluck S."/>
            <person name="Kyrpides N."/>
            <person name="Mavromatis K."/>
            <person name="Pagani I."/>
            <person name="Ivanova N."/>
            <person name="Saunders E."/>
            <person name="Brettin T."/>
            <person name="Detter J.C."/>
            <person name="Han C."/>
            <person name="Tapia R."/>
            <person name="Land M."/>
            <person name="Hauser L."/>
            <person name="Markowitz V."/>
            <person name="Cheng J.-F."/>
            <person name="Hugenholtz P."/>
            <person name="Woyke T."/>
            <person name="Wu D."/>
            <person name="Eisen J.A."/>
        </authorList>
    </citation>
    <scope>NUCLEOTIDE SEQUENCE</scope>
    <source>
        <strain>ATCC 43644</strain>
    </source>
</reference>